<keyword evidence="2" id="KW-1185">Reference proteome</keyword>
<evidence type="ECO:0000313" key="2">
    <source>
        <dbReference type="Proteomes" id="UP001230005"/>
    </source>
</evidence>
<evidence type="ECO:0000313" key="1">
    <source>
        <dbReference type="EMBL" id="MDQ0252783.1"/>
    </source>
</evidence>
<organism evidence="1 2">
    <name type="scientific">Evansella vedderi</name>
    <dbReference type="NCBI Taxonomy" id="38282"/>
    <lineage>
        <taxon>Bacteria</taxon>
        <taxon>Bacillati</taxon>
        <taxon>Bacillota</taxon>
        <taxon>Bacilli</taxon>
        <taxon>Bacillales</taxon>
        <taxon>Bacillaceae</taxon>
        <taxon>Evansella</taxon>
    </lineage>
</organism>
<sequence length="70" mass="7949">MKAWVSGDGAFDIPYRSLVPQKVKNLLVTGRCISTSHEALATTRLRQVPWQLGKRLVQQYPLLLTQMLLL</sequence>
<reference evidence="1 2" key="1">
    <citation type="submission" date="2023-07" db="EMBL/GenBank/DDBJ databases">
        <title>Genomic Encyclopedia of Type Strains, Phase IV (KMG-IV): sequencing the most valuable type-strain genomes for metagenomic binning, comparative biology and taxonomic classification.</title>
        <authorList>
            <person name="Goeker M."/>
        </authorList>
    </citation>
    <scope>NUCLEOTIDE SEQUENCE [LARGE SCALE GENOMIC DNA]</scope>
    <source>
        <strain evidence="1 2">DSM 9768</strain>
    </source>
</reference>
<dbReference type="Pfam" id="PF12831">
    <property type="entry name" value="FAD_oxidored"/>
    <property type="match status" value="1"/>
</dbReference>
<name>A0ABT9ZNH2_9BACI</name>
<dbReference type="EMBL" id="JAUSUG010000001">
    <property type="protein sequence ID" value="MDQ0252783.1"/>
    <property type="molecule type" value="Genomic_DNA"/>
</dbReference>
<accession>A0ABT9ZNH2</accession>
<comment type="caution">
    <text evidence="1">The sequence shown here is derived from an EMBL/GenBank/DDBJ whole genome shotgun (WGS) entry which is preliminary data.</text>
</comment>
<protein>
    <submittedName>
        <fullName evidence="1">Uncharacterized protein</fullName>
    </submittedName>
</protein>
<proteinExistence type="predicted"/>
<gene>
    <name evidence="1" type="ORF">J2S74_000155</name>
</gene>
<dbReference type="Proteomes" id="UP001230005">
    <property type="component" value="Unassembled WGS sequence"/>
</dbReference>